<dbReference type="EMBL" id="BAABUJ010000005">
    <property type="protein sequence ID" value="GAA5796182.1"/>
    <property type="molecule type" value="Genomic_DNA"/>
</dbReference>
<sequence>MTDYQNRAEGCSAQRVEPRKIRTEYKQEMKASRCLDHNAKKFRKTVFYRHLKQTSQMNVAVDIPDTCKYQEEGPSHQPDTAIYQEEGNIRVVYNPTDQAVNVAADKEECDAVEASSSETGTLTVMAVKKLKSLLKALILHKMSTVSN</sequence>
<reference evidence="1 2" key="1">
    <citation type="submission" date="2024-04" db="EMBL/GenBank/DDBJ databases">
        <title>genome sequences of Mucor flavus KT1a and Helicostylum pulchrum KT1b strains isolation_sourced from the surface of a dry-aged beef.</title>
        <authorList>
            <person name="Toyotome T."/>
            <person name="Hosono M."/>
            <person name="Torimaru M."/>
            <person name="Fukuda K."/>
            <person name="Mikami N."/>
        </authorList>
    </citation>
    <scope>NUCLEOTIDE SEQUENCE [LARGE SCALE GENOMIC DNA]</scope>
    <source>
        <strain evidence="1 2">KT1b</strain>
    </source>
</reference>
<keyword evidence="2" id="KW-1185">Reference proteome</keyword>
<protein>
    <submittedName>
        <fullName evidence="1">Uncharacterized protein</fullName>
    </submittedName>
</protein>
<evidence type="ECO:0000313" key="1">
    <source>
        <dbReference type="EMBL" id="GAA5796182.1"/>
    </source>
</evidence>
<evidence type="ECO:0000313" key="2">
    <source>
        <dbReference type="Proteomes" id="UP001476247"/>
    </source>
</evidence>
<comment type="caution">
    <text evidence="1">The sequence shown here is derived from an EMBL/GenBank/DDBJ whole genome shotgun (WGS) entry which is preliminary data.</text>
</comment>
<proteinExistence type="predicted"/>
<name>A0ABP9XN04_9FUNG</name>
<dbReference type="Proteomes" id="UP001476247">
    <property type="component" value="Unassembled WGS sequence"/>
</dbReference>
<accession>A0ABP9XN04</accession>
<gene>
    <name evidence="1" type="ORF">HPULCUR_001551</name>
</gene>
<organism evidence="1 2">
    <name type="scientific">Helicostylum pulchrum</name>
    <dbReference type="NCBI Taxonomy" id="562976"/>
    <lineage>
        <taxon>Eukaryota</taxon>
        <taxon>Fungi</taxon>
        <taxon>Fungi incertae sedis</taxon>
        <taxon>Mucoromycota</taxon>
        <taxon>Mucoromycotina</taxon>
        <taxon>Mucoromycetes</taxon>
        <taxon>Mucorales</taxon>
        <taxon>Mucorineae</taxon>
        <taxon>Mucoraceae</taxon>
        <taxon>Helicostylum</taxon>
    </lineage>
</organism>